<feature type="domain" description="FAD dependent oxidoreductase" evidence="6">
    <location>
        <begin position="7"/>
        <end position="359"/>
    </location>
</feature>
<dbReference type="OrthoDB" id="9801699at2"/>
<keyword evidence="2" id="KW-0285">Flavoprotein</keyword>
<dbReference type="KEGG" id="pphe:PP2015_172"/>
<evidence type="ECO:0000313" key="8">
    <source>
        <dbReference type="Proteomes" id="UP000061457"/>
    </source>
</evidence>
<keyword evidence="3" id="KW-0274">FAD</keyword>
<evidence type="ECO:0000256" key="1">
    <source>
        <dbReference type="ARBA" id="ARBA00001974"/>
    </source>
</evidence>
<evidence type="ECO:0000256" key="3">
    <source>
        <dbReference type="ARBA" id="ARBA00022827"/>
    </source>
</evidence>
<comment type="cofactor">
    <cofactor evidence="1">
        <name>FAD</name>
        <dbReference type="ChEBI" id="CHEBI:57692"/>
    </cofactor>
</comment>
<dbReference type="GO" id="GO:0047545">
    <property type="term" value="F:(S)-2-hydroxyglutarate dehydrogenase activity"/>
    <property type="evidence" value="ECO:0007669"/>
    <property type="project" value="TreeGrafter"/>
</dbReference>
<name>A0A0S2JXA7_9GAMM</name>
<comment type="similarity">
    <text evidence="5">Belongs to the L2HGDH family.</text>
</comment>
<dbReference type="PATRIC" id="fig|161398.10.peg.177"/>
<proteinExistence type="inferred from homology"/>
<dbReference type="Pfam" id="PF01266">
    <property type="entry name" value="DAO"/>
    <property type="match status" value="1"/>
</dbReference>
<dbReference type="PANTHER" id="PTHR43104">
    <property type="entry name" value="L-2-HYDROXYGLUTARATE DEHYDROGENASE, MITOCHONDRIAL"/>
    <property type="match status" value="1"/>
</dbReference>
<keyword evidence="8" id="KW-1185">Reference proteome</keyword>
<dbReference type="Gene3D" id="3.50.50.60">
    <property type="entry name" value="FAD/NAD(P)-binding domain"/>
    <property type="match status" value="1"/>
</dbReference>
<dbReference type="SUPFAM" id="SSF51905">
    <property type="entry name" value="FAD/NAD(P)-binding domain"/>
    <property type="match status" value="1"/>
</dbReference>
<evidence type="ECO:0000256" key="5">
    <source>
        <dbReference type="ARBA" id="ARBA00037941"/>
    </source>
</evidence>
<keyword evidence="4" id="KW-0560">Oxidoreductase</keyword>
<evidence type="ECO:0000256" key="2">
    <source>
        <dbReference type="ARBA" id="ARBA00022630"/>
    </source>
</evidence>
<sequence>MDKVETLVIGAGVVGLAIGAELSQSQNVLVIEQNTHFGEHTSSRNSEVIHAGIYYPKNSLKASLCVQGKAHLYKHCQAFHVPVKPIGKVLIAQNHDEAEKLEAIRLQALNNGVDDLVWLSKQSQPNYAPDLNLCAALYSPSTGIIDSHQLMCSFITQIQQNQSLYVANTRFVKAVPDENGFVVYLSCNGEEMQLHCKNLINTAGLFAQDIAHHIEGINHALIPELRYCRGQYFTYQGKHPFKHLIYPVPEQHGLGIHATLDMANQLKFGPDTEFIDSLNYQTDATQKAKFVSAIKRYWPYLDETKLHCDYAGIRPKLTLSGQQDFVIQTELQHGITGLVNLFGIESPGLTASMAIAKHVKNAMQT</sequence>
<dbReference type="EMBL" id="CP013187">
    <property type="protein sequence ID" value="ALO40700.1"/>
    <property type="molecule type" value="Genomic_DNA"/>
</dbReference>
<dbReference type="STRING" id="161398.PP2015_172"/>
<dbReference type="RefSeq" id="WP_058028491.1">
    <property type="nucleotide sequence ID" value="NZ_CP013187.1"/>
</dbReference>
<accession>A0A0S2JXA7</accession>
<dbReference type="AlphaFoldDB" id="A0A0S2JXA7"/>
<evidence type="ECO:0000259" key="6">
    <source>
        <dbReference type="Pfam" id="PF01266"/>
    </source>
</evidence>
<dbReference type="InterPro" id="IPR006076">
    <property type="entry name" value="FAD-dep_OxRdtase"/>
</dbReference>
<reference evidence="7 8" key="1">
    <citation type="submission" date="2015-11" db="EMBL/GenBank/DDBJ databases">
        <authorList>
            <person name="Zhang Y."/>
            <person name="Guo Z."/>
        </authorList>
    </citation>
    <scope>NUCLEOTIDE SEQUENCE [LARGE SCALE GENOMIC DNA]</scope>
    <source>
        <strain evidence="7 8">KCTC 12086</strain>
    </source>
</reference>
<organism evidence="7 8">
    <name type="scientific">Pseudoalteromonas phenolica</name>
    <dbReference type="NCBI Taxonomy" id="161398"/>
    <lineage>
        <taxon>Bacteria</taxon>
        <taxon>Pseudomonadati</taxon>
        <taxon>Pseudomonadota</taxon>
        <taxon>Gammaproteobacteria</taxon>
        <taxon>Alteromonadales</taxon>
        <taxon>Pseudoalteromonadaceae</taxon>
        <taxon>Pseudoalteromonas</taxon>
    </lineage>
</organism>
<dbReference type="InterPro" id="IPR036188">
    <property type="entry name" value="FAD/NAD-bd_sf"/>
</dbReference>
<protein>
    <submittedName>
        <fullName evidence="7">FAD-dependent oxidoreductase</fullName>
    </submittedName>
</protein>
<gene>
    <name evidence="7" type="ORF">PP2015_172</name>
</gene>
<evidence type="ECO:0000256" key="4">
    <source>
        <dbReference type="ARBA" id="ARBA00023002"/>
    </source>
</evidence>
<dbReference type="Proteomes" id="UP000061457">
    <property type="component" value="Chromosome I"/>
</dbReference>
<dbReference type="PANTHER" id="PTHR43104:SF4">
    <property type="entry name" value="L-2-HYDROXYGLUTARATE DEHYDROGENASE, MITOCHONDRIAL"/>
    <property type="match status" value="1"/>
</dbReference>
<dbReference type="Gene3D" id="3.30.9.10">
    <property type="entry name" value="D-Amino Acid Oxidase, subunit A, domain 2"/>
    <property type="match status" value="1"/>
</dbReference>
<evidence type="ECO:0000313" key="7">
    <source>
        <dbReference type="EMBL" id="ALO40700.1"/>
    </source>
</evidence>